<comment type="caution">
    <text evidence="2">The sequence shown here is derived from an EMBL/GenBank/DDBJ whole genome shotgun (WGS) entry which is preliminary data.</text>
</comment>
<gene>
    <name evidence="2" type="ORF">I551_3439</name>
</gene>
<name>A0ABN0QZM5_MYCUL</name>
<evidence type="ECO:0000256" key="1">
    <source>
        <dbReference type="SAM" id="MobiDB-lite"/>
    </source>
</evidence>
<evidence type="ECO:0000313" key="2">
    <source>
        <dbReference type="EMBL" id="EUA90104.1"/>
    </source>
</evidence>
<sequence>MDVHTSAIITDASAAAANMKPGHGSCDPTSANSSPTWLFQPLPLERI</sequence>
<organism evidence="2 3">
    <name type="scientific">Mycobacterium ulcerans str. Harvey</name>
    <dbReference type="NCBI Taxonomy" id="1299332"/>
    <lineage>
        <taxon>Bacteria</taxon>
        <taxon>Bacillati</taxon>
        <taxon>Actinomycetota</taxon>
        <taxon>Actinomycetes</taxon>
        <taxon>Mycobacteriales</taxon>
        <taxon>Mycobacteriaceae</taxon>
        <taxon>Mycobacterium</taxon>
        <taxon>Mycobacterium ulcerans group</taxon>
    </lineage>
</organism>
<reference evidence="2 3" key="1">
    <citation type="submission" date="2014-01" db="EMBL/GenBank/DDBJ databases">
        <authorList>
            <person name="Dobos K."/>
            <person name="Lenaerts A."/>
            <person name="Ordway D."/>
            <person name="DeGroote M.A."/>
            <person name="Parker T."/>
            <person name="Sizemore C."/>
            <person name="Tallon L.J."/>
            <person name="Sadzewicz L.K."/>
            <person name="Sengamalay N."/>
            <person name="Fraser C.M."/>
            <person name="Hine E."/>
            <person name="Shefchek K.A."/>
            <person name="Das S.P."/>
            <person name="Tettelin H."/>
        </authorList>
    </citation>
    <scope>NUCLEOTIDE SEQUENCE [LARGE SCALE GENOMIC DNA]</scope>
    <source>
        <strain evidence="2 3">Harvey</strain>
    </source>
</reference>
<proteinExistence type="predicted"/>
<protein>
    <submittedName>
        <fullName evidence="2">Uncharacterized protein</fullName>
    </submittedName>
</protein>
<keyword evidence="3" id="KW-1185">Reference proteome</keyword>
<feature type="region of interest" description="Disordered" evidence="1">
    <location>
        <begin position="17"/>
        <end position="47"/>
    </location>
</feature>
<accession>A0ABN0QZM5</accession>
<evidence type="ECO:0000313" key="3">
    <source>
        <dbReference type="Proteomes" id="UP000020681"/>
    </source>
</evidence>
<feature type="compositionally biased region" description="Polar residues" evidence="1">
    <location>
        <begin position="27"/>
        <end position="37"/>
    </location>
</feature>
<dbReference type="EMBL" id="JAOL01000110">
    <property type="protein sequence ID" value="EUA90104.1"/>
    <property type="molecule type" value="Genomic_DNA"/>
</dbReference>
<dbReference type="Proteomes" id="UP000020681">
    <property type="component" value="Unassembled WGS sequence"/>
</dbReference>